<dbReference type="Proteomes" id="UP000025227">
    <property type="component" value="Unplaced"/>
</dbReference>
<dbReference type="InterPro" id="IPR013761">
    <property type="entry name" value="SAM/pointed_sf"/>
</dbReference>
<reference evidence="3" key="1">
    <citation type="submission" date="2020-12" db="UniProtKB">
        <authorList>
            <consortium name="WormBaseParasite"/>
        </authorList>
    </citation>
    <scope>IDENTIFICATION</scope>
    <source>
        <strain evidence="3">MHco3</strain>
    </source>
</reference>
<evidence type="ECO:0000313" key="3">
    <source>
        <dbReference type="WBParaSite" id="HCON_00127220-00001"/>
    </source>
</evidence>
<proteinExistence type="predicted"/>
<dbReference type="AlphaFoldDB" id="A0A7I4YS49"/>
<feature type="compositionally biased region" description="Basic and acidic residues" evidence="1">
    <location>
        <begin position="168"/>
        <end position="180"/>
    </location>
</feature>
<dbReference type="SUPFAM" id="SSF47769">
    <property type="entry name" value="SAM/Pointed domain"/>
    <property type="match status" value="1"/>
</dbReference>
<feature type="compositionally biased region" description="Basic and acidic residues" evidence="1">
    <location>
        <begin position="122"/>
        <end position="161"/>
    </location>
</feature>
<dbReference type="WBParaSite" id="HCON_00127220-00001">
    <property type="protein sequence ID" value="HCON_00127220-00001"/>
    <property type="gene ID" value="HCON_00127220"/>
</dbReference>
<accession>A0A7I4YS49</accession>
<organism evidence="2 3">
    <name type="scientific">Haemonchus contortus</name>
    <name type="common">Barber pole worm</name>
    <dbReference type="NCBI Taxonomy" id="6289"/>
    <lineage>
        <taxon>Eukaryota</taxon>
        <taxon>Metazoa</taxon>
        <taxon>Ecdysozoa</taxon>
        <taxon>Nematoda</taxon>
        <taxon>Chromadorea</taxon>
        <taxon>Rhabditida</taxon>
        <taxon>Rhabditina</taxon>
        <taxon>Rhabditomorpha</taxon>
        <taxon>Strongyloidea</taxon>
        <taxon>Trichostrongylidae</taxon>
        <taxon>Haemonchus</taxon>
    </lineage>
</organism>
<dbReference type="OrthoDB" id="5872736at2759"/>
<keyword evidence="2" id="KW-1185">Reference proteome</keyword>
<evidence type="ECO:0000256" key="1">
    <source>
        <dbReference type="SAM" id="MobiDB-lite"/>
    </source>
</evidence>
<protein>
    <submittedName>
        <fullName evidence="3">Pyrin domain-containing protein</fullName>
    </submittedName>
</protein>
<sequence>HILIYILTRCMIDIGTLRKPLRQWELDEVIEFLKGIITDYEKEIFLHNNLTGSRLKDFCCMDFLVHILRISESSAVKVMSVLRPYLDEVEDTQSITRREYRFVLRRRHKKSKTQNRKSRRRLAGDQSRENMPDKEIRERKDTTKQTKLHDRKSENERHSSGDDNPSDSELKTMIEDESPKIRSCSTQNDETLTECLSLENT</sequence>
<name>A0A7I4YS49_HAECO</name>
<evidence type="ECO:0000313" key="2">
    <source>
        <dbReference type="Proteomes" id="UP000025227"/>
    </source>
</evidence>
<feature type="region of interest" description="Disordered" evidence="1">
    <location>
        <begin position="107"/>
        <end position="201"/>
    </location>
</feature>
<feature type="compositionally biased region" description="Basic residues" evidence="1">
    <location>
        <begin position="107"/>
        <end position="121"/>
    </location>
</feature>